<dbReference type="HOGENOM" id="CLU_054268_0_0_1"/>
<evidence type="ECO:0008006" key="8">
    <source>
        <dbReference type="Google" id="ProtNLM"/>
    </source>
</evidence>
<dbReference type="GO" id="GO:0042797">
    <property type="term" value="P:tRNA transcription by RNA polymerase III"/>
    <property type="evidence" value="ECO:0007669"/>
    <property type="project" value="TreeGrafter"/>
</dbReference>
<evidence type="ECO:0000256" key="4">
    <source>
        <dbReference type="ARBA" id="ARBA00023242"/>
    </source>
</evidence>
<keyword evidence="4" id="KW-0539">Nucleus</keyword>
<keyword evidence="2" id="KW-0240">DNA-directed RNA polymerase</keyword>
<dbReference type="EnsemblMetazoa" id="MESCA000950-RA">
    <property type="protein sequence ID" value="MESCA000950-PA"/>
    <property type="gene ID" value="MESCA000950"/>
</dbReference>
<evidence type="ECO:0000313" key="7">
    <source>
        <dbReference type="Proteomes" id="UP000015102"/>
    </source>
</evidence>
<dbReference type="GO" id="GO:0003677">
    <property type="term" value="F:DNA binding"/>
    <property type="evidence" value="ECO:0007669"/>
    <property type="project" value="InterPro"/>
</dbReference>
<feature type="compositionally biased region" description="Polar residues" evidence="5">
    <location>
        <begin position="78"/>
        <end position="91"/>
    </location>
</feature>
<evidence type="ECO:0000256" key="3">
    <source>
        <dbReference type="ARBA" id="ARBA00023163"/>
    </source>
</evidence>
<keyword evidence="3" id="KW-0804">Transcription</keyword>
<accession>T1GCE0</accession>
<keyword evidence="7" id="KW-1185">Reference proteome</keyword>
<comment type="subcellular location">
    <subcellularLocation>
        <location evidence="1">Nucleus</location>
    </subcellularLocation>
</comment>
<organism evidence="6 7">
    <name type="scientific">Megaselia scalaris</name>
    <name type="common">Humpbacked fly</name>
    <name type="synonym">Phora scalaris</name>
    <dbReference type="NCBI Taxonomy" id="36166"/>
    <lineage>
        <taxon>Eukaryota</taxon>
        <taxon>Metazoa</taxon>
        <taxon>Ecdysozoa</taxon>
        <taxon>Arthropoda</taxon>
        <taxon>Hexapoda</taxon>
        <taxon>Insecta</taxon>
        <taxon>Pterygota</taxon>
        <taxon>Neoptera</taxon>
        <taxon>Endopterygota</taxon>
        <taxon>Diptera</taxon>
        <taxon>Brachycera</taxon>
        <taxon>Muscomorpha</taxon>
        <taxon>Platypezoidea</taxon>
        <taxon>Phoridae</taxon>
        <taxon>Megaseliini</taxon>
        <taxon>Megaselia</taxon>
    </lineage>
</organism>
<dbReference type="OMA" id="DWVHLFQ"/>
<evidence type="ECO:0000256" key="2">
    <source>
        <dbReference type="ARBA" id="ARBA00022478"/>
    </source>
</evidence>
<evidence type="ECO:0000313" key="6">
    <source>
        <dbReference type="EnsemblMetazoa" id="MESCA000950-PA"/>
    </source>
</evidence>
<dbReference type="EMBL" id="CAQQ02028616">
    <property type="status" value="NOT_ANNOTATED_CDS"/>
    <property type="molecule type" value="Genomic_DNA"/>
</dbReference>
<name>T1GCE0_MEGSC</name>
<evidence type="ECO:0000256" key="5">
    <source>
        <dbReference type="SAM" id="MobiDB-lite"/>
    </source>
</evidence>
<dbReference type="PANTHER" id="PTHR13408:SF0">
    <property type="entry name" value="DNA-DIRECTED RNA POLYMERASE III SUBUNIT RPC4"/>
    <property type="match status" value="1"/>
</dbReference>
<feature type="region of interest" description="Disordered" evidence="5">
    <location>
        <begin position="170"/>
        <end position="200"/>
    </location>
</feature>
<proteinExistence type="predicted"/>
<sequence length="292" mass="31938">MPNLNAVRNKNTNVKTSKDTSLRGRKSGGKSDRGRGGKTAGGRGSNLIQTTGVFSEGAGDGALKKSLSFRSSYADDSPSPSQMRRPTINKNLDNKIDVKEEAQNLRDFLGDSDEDFDYQKTDLDSSIPIKLSNETQPASQTDQRYPVDVNELISRTKAQLLLLQLPDSLPCVGEEDEEPAKSKDEGNGGNEEESEPKRTYLRHLNEGQIGKLVRYKSGKCKLLLGDTSFNVELGMECGFLQDLMSVTTNREERSGNMINLGPIQAKLSATPDWEYLLEKSNSSASTTCSSSS</sequence>
<dbReference type="AlphaFoldDB" id="T1GCE0"/>
<dbReference type="STRING" id="36166.T1GCE0"/>
<dbReference type="Proteomes" id="UP000015102">
    <property type="component" value="Unassembled WGS sequence"/>
</dbReference>
<dbReference type="GO" id="GO:0005666">
    <property type="term" value="C:RNA polymerase III complex"/>
    <property type="evidence" value="ECO:0007669"/>
    <property type="project" value="InterPro"/>
</dbReference>
<dbReference type="Pfam" id="PF05132">
    <property type="entry name" value="RNA_pol_Rpc4"/>
    <property type="match status" value="1"/>
</dbReference>
<protein>
    <recommendedName>
        <fullName evidence="8">DNA-directed RNA polymerase III subunit RPC4</fullName>
    </recommendedName>
</protein>
<reference evidence="7" key="1">
    <citation type="submission" date="2013-02" db="EMBL/GenBank/DDBJ databases">
        <authorList>
            <person name="Hughes D."/>
        </authorList>
    </citation>
    <scope>NUCLEOTIDE SEQUENCE</scope>
    <source>
        <strain>Durham</strain>
        <strain evidence="7">NC isolate 2 -- Noor lab</strain>
    </source>
</reference>
<dbReference type="EMBL" id="CAQQ02028615">
    <property type="status" value="NOT_ANNOTATED_CDS"/>
    <property type="molecule type" value="Genomic_DNA"/>
</dbReference>
<feature type="region of interest" description="Disordered" evidence="5">
    <location>
        <begin position="1"/>
        <end position="96"/>
    </location>
</feature>
<feature type="compositionally biased region" description="Polar residues" evidence="5">
    <location>
        <begin position="1"/>
        <end position="15"/>
    </location>
</feature>
<dbReference type="PANTHER" id="PTHR13408">
    <property type="entry name" value="DNA-DIRECTED RNA POLYMERASE III"/>
    <property type="match status" value="1"/>
</dbReference>
<reference evidence="6" key="2">
    <citation type="submission" date="2015-06" db="UniProtKB">
        <authorList>
            <consortium name="EnsemblMetazoa"/>
        </authorList>
    </citation>
    <scope>IDENTIFICATION</scope>
</reference>
<evidence type="ECO:0000256" key="1">
    <source>
        <dbReference type="ARBA" id="ARBA00004123"/>
    </source>
</evidence>
<dbReference type="InterPro" id="IPR007811">
    <property type="entry name" value="RPC4"/>
</dbReference>